<dbReference type="STRING" id="1208365.B273_0087"/>
<reference evidence="2 3" key="1">
    <citation type="submission" date="2012-09" db="EMBL/GenBank/DDBJ databases">
        <authorList>
            <person name="Dupont C.L."/>
            <person name="Rusch D.B."/>
            <person name="Lombardo M.-J."/>
            <person name="Novotny M."/>
            <person name="Yee-Greenbaum J."/>
            <person name="Laskin R."/>
        </authorList>
    </citation>
    <scope>NUCLEOTIDE SEQUENCE [LARGE SCALE GENOMIC DNA]</scope>
    <source>
        <strain evidence="2">SAR86E</strain>
    </source>
</reference>
<feature type="transmembrane region" description="Helical" evidence="1">
    <location>
        <begin position="6"/>
        <end position="25"/>
    </location>
</feature>
<keyword evidence="3" id="KW-1185">Reference proteome</keyword>
<evidence type="ECO:0000313" key="3">
    <source>
        <dbReference type="Proteomes" id="UP000010310"/>
    </source>
</evidence>
<proteinExistence type="predicted"/>
<name>K6GJE8_9GAMM</name>
<feature type="transmembrane region" description="Helical" evidence="1">
    <location>
        <begin position="78"/>
        <end position="101"/>
    </location>
</feature>
<organism evidence="2 3">
    <name type="scientific">SAR86 cluster bacterium SAR86E</name>
    <dbReference type="NCBI Taxonomy" id="1208365"/>
    <lineage>
        <taxon>Bacteria</taxon>
        <taxon>Pseudomonadati</taxon>
        <taxon>Pseudomonadota</taxon>
        <taxon>Gammaproteobacteria</taxon>
        <taxon>SAR86 cluster</taxon>
    </lineage>
</organism>
<feature type="transmembrane region" description="Helical" evidence="1">
    <location>
        <begin position="113"/>
        <end position="138"/>
    </location>
</feature>
<keyword evidence="1" id="KW-0472">Membrane</keyword>
<protein>
    <submittedName>
        <fullName evidence="2">Uncharacterized protein</fullName>
    </submittedName>
</protein>
<comment type="caution">
    <text evidence="2">The sequence shown here is derived from an EMBL/GenBank/DDBJ whole genome shotgun (WGS) entry which is preliminary data.</text>
</comment>
<sequence>MTLEEARVITVVYVSALAPLIFYLSYKKDLPSWIPKIYLGSFLVCALGWELWFTYGWVDGDAVNLRRSMALNNWIPLHLNWFLNSLADAGTVSLGGLWLMWKFSNKNSQIFLSWNWYAFSILLLWCVTQNLFVELFLYHDQLSEGKLLSWAPLAPTGQYFNPTIFELNGRTVMLQTQLPWIILSPFLYQAVIYQANKLKP</sequence>
<dbReference type="AlphaFoldDB" id="K6GJE8"/>
<evidence type="ECO:0000256" key="1">
    <source>
        <dbReference type="SAM" id="Phobius"/>
    </source>
</evidence>
<dbReference type="Proteomes" id="UP000010310">
    <property type="component" value="Unassembled WGS sequence"/>
</dbReference>
<accession>K6GJE8</accession>
<keyword evidence="1" id="KW-0812">Transmembrane</keyword>
<evidence type="ECO:0000313" key="2">
    <source>
        <dbReference type="EMBL" id="EKO37136.1"/>
    </source>
</evidence>
<feature type="transmembrane region" description="Helical" evidence="1">
    <location>
        <begin position="37"/>
        <end position="58"/>
    </location>
</feature>
<keyword evidence="1" id="KW-1133">Transmembrane helix</keyword>
<dbReference type="EMBL" id="AMWX01000001">
    <property type="protein sequence ID" value="EKO37136.1"/>
    <property type="molecule type" value="Genomic_DNA"/>
</dbReference>
<gene>
    <name evidence="2" type="ORF">B273_0087</name>
</gene>